<evidence type="ECO:0000313" key="2">
    <source>
        <dbReference type="Proteomes" id="UP000054653"/>
    </source>
</evidence>
<dbReference type="AlphaFoldDB" id="A0A0V0YRA9"/>
<evidence type="ECO:0000313" key="1">
    <source>
        <dbReference type="EMBL" id="KRY02798.1"/>
    </source>
</evidence>
<organism evidence="1 2">
    <name type="scientific">Trichinella britovi</name>
    <name type="common">Parasitic roundworm</name>
    <dbReference type="NCBI Taxonomy" id="45882"/>
    <lineage>
        <taxon>Eukaryota</taxon>
        <taxon>Metazoa</taxon>
        <taxon>Ecdysozoa</taxon>
        <taxon>Nematoda</taxon>
        <taxon>Enoplea</taxon>
        <taxon>Dorylaimia</taxon>
        <taxon>Trichinellida</taxon>
        <taxon>Trichinellidae</taxon>
        <taxon>Trichinella</taxon>
    </lineage>
</organism>
<feature type="non-terminal residue" evidence="1">
    <location>
        <position position="65"/>
    </location>
</feature>
<dbReference type="OrthoDB" id="6143638at2759"/>
<dbReference type="EMBL" id="JYDI01007149">
    <property type="protein sequence ID" value="KRY02798.1"/>
    <property type="molecule type" value="Genomic_DNA"/>
</dbReference>
<dbReference type="STRING" id="45882.A0A0V0YRA9"/>
<reference evidence="1 2" key="1">
    <citation type="submission" date="2015-01" db="EMBL/GenBank/DDBJ databases">
        <title>Evolution of Trichinella species and genotypes.</title>
        <authorList>
            <person name="Korhonen P.K."/>
            <person name="Edoardo P."/>
            <person name="Giuseppe L.R."/>
            <person name="Gasser R.B."/>
        </authorList>
    </citation>
    <scope>NUCLEOTIDE SEQUENCE [LARGE SCALE GENOMIC DNA]</scope>
    <source>
        <strain evidence="1">ISS120</strain>
    </source>
</reference>
<sequence>MGREVGSSLFCFDRQLTLVSYILKRKKCVLLLSTMHHNDAVNEDQEKKADIVMFHSETKSGVDTL</sequence>
<keyword evidence="2" id="KW-1185">Reference proteome</keyword>
<accession>A0A0V0YRA9</accession>
<name>A0A0V0YRA9_TRIBR</name>
<evidence type="ECO:0008006" key="3">
    <source>
        <dbReference type="Google" id="ProtNLM"/>
    </source>
</evidence>
<comment type="caution">
    <text evidence="1">The sequence shown here is derived from an EMBL/GenBank/DDBJ whole genome shotgun (WGS) entry which is preliminary data.</text>
</comment>
<gene>
    <name evidence="1" type="ORF">T03_8713</name>
</gene>
<proteinExistence type="predicted"/>
<dbReference type="Proteomes" id="UP000054653">
    <property type="component" value="Unassembled WGS sequence"/>
</dbReference>
<protein>
    <recommendedName>
        <fullName evidence="3">PiggyBac transposable element-derived protein domain-containing protein</fullName>
    </recommendedName>
</protein>